<dbReference type="Proteomes" id="UP000887579">
    <property type="component" value="Unplaced"/>
</dbReference>
<evidence type="ECO:0000313" key="2">
    <source>
        <dbReference type="WBParaSite" id="ES5_v2.g23705.t1"/>
    </source>
</evidence>
<dbReference type="WBParaSite" id="ES5_v2.g23705.t1">
    <property type="protein sequence ID" value="ES5_v2.g23705.t1"/>
    <property type="gene ID" value="ES5_v2.g23705"/>
</dbReference>
<sequence length="549" mass="63458">MSSPESKDVDYQKFKTDQALMHSSPKKRGGSGIDMDALGDITPLRKSAKISEDVDVNLKKFVGRDVIIPRKGAEDATACVILVYKVGNINMMRMRYLNEHVIIYSPAYEFVQDYSGNQKKYTDYLVVFSNEDRTLCYKYFFTKSTCAWTCCGCDRLPKGLRKRMTAKVGKENEEEYVKLLRTCHECKPFSYASIMEKAARILKEPYYEIIEAENGKKTLFVYSKFNEDEYECEGFKFYYTVAEGNYRCSAEKCNVRATVIQNKDESVIRLNGEHSCQARQLHDLKVEIPNYVRKEKNHIFIFSPKNSNMGYDYYYNSEHNIHQCTKCKSLGRVVSAKLIQDKEGDYLRLSKLPHICKTFQYVPDIDKSIFFPITCPKEDEGIAEIETLDKKLEVHREAANVMRAVCYVVTVVKDGTIQERYSGVGYIGYSENEKMRLQYHRYNKNSPVSKLLRKYGVVHLVPIYESICARAYDVEAAGIELRRQGSLDFHFVNEQRGHWKSAELREICEDKNHPEHEAIALAFKRMVLEALKKTEHFISSFAADGEDSD</sequence>
<proteinExistence type="predicted"/>
<protein>
    <submittedName>
        <fullName evidence="2">Uncharacterized protein</fullName>
    </submittedName>
</protein>
<accession>A0AC34G2B8</accession>
<organism evidence="1 2">
    <name type="scientific">Panagrolaimus sp. ES5</name>
    <dbReference type="NCBI Taxonomy" id="591445"/>
    <lineage>
        <taxon>Eukaryota</taxon>
        <taxon>Metazoa</taxon>
        <taxon>Ecdysozoa</taxon>
        <taxon>Nematoda</taxon>
        <taxon>Chromadorea</taxon>
        <taxon>Rhabditida</taxon>
        <taxon>Tylenchina</taxon>
        <taxon>Panagrolaimomorpha</taxon>
        <taxon>Panagrolaimoidea</taxon>
        <taxon>Panagrolaimidae</taxon>
        <taxon>Panagrolaimus</taxon>
    </lineage>
</organism>
<name>A0AC34G2B8_9BILA</name>
<evidence type="ECO:0000313" key="1">
    <source>
        <dbReference type="Proteomes" id="UP000887579"/>
    </source>
</evidence>
<reference evidence="2" key="1">
    <citation type="submission" date="2022-11" db="UniProtKB">
        <authorList>
            <consortium name="WormBaseParasite"/>
        </authorList>
    </citation>
    <scope>IDENTIFICATION</scope>
</reference>